<dbReference type="Proteomes" id="UP001164250">
    <property type="component" value="Chromosome 13"/>
</dbReference>
<comment type="caution">
    <text evidence="1">The sequence shown here is derived from an EMBL/GenBank/DDBJ whole genome shotgun (WGS) entry which is preliminary data.</text>
</comment>
<protein>
    <submittedName>
        <fullName evidence="1">Uncharacterized protein</fullName>
    </submittedName>
</protein>
<keyword evidence="2" id="KW-1185">Reference proteome</keyword>
<accession>A0ACC1A3D1</accession>
<gene>
    <name evidence="1" type="ORF">Patl1_22545</name>
</gene>
<dbReference type="EMBL" id="CM047909">
    <property type="protein sequence ID" value="KAJ0080533.1"/>
    <property type="molecule type" value="Genomic_DNA"/>
</dbReference>
<name>A0ACC1A3D1_9ROSI</name>
<evidence type="ECO:0000313" key="1">
    <source>
        <dbReference type="EMBL" id="KAJ0080533.1"/>
    </source>
</evidence>
<evidence type="ECO:0000313" key="2">
    <source>
        <dbReference type="Proteomes" id="UP001164250"/>
    </source>
</evidence>
<proteinExistence type="predicted"/>
<sequence length="319" mass="37387">MLKFISLEDGMMVVEEAIVKAKKIMEGYEMKFTGEEYQRFYEYLLCVYFMCTSRGSDEKTVRIYERYKSCLEESINMVLPSLISKTDVNLLRELVPIWSNYKAMARWLCRFFEYLDRYFIPQKKELPNLDKLSVKVFHELVFKNLYCELRAAALSLIKQEREGLQIDQDLLKNVIFIFSEIDNCGEIKYYANFEHVMLYESSSYYAQLSSEWLLSDSYGDYMQKALWCLNQEEKRASQYLYPDTGVTLLQVVKYRLLTEPGLKLAEKKQAEQSGFATEFQDVLSKCADLNLEGESSASTPEEWMSVVMTKATNTQSKFN</sequence>
<organism evidence="1 2">
    <name type="scientific">Pistacia atlantica</name>
    <dbReference type="NCBI Taxonomy" id="434234"/>
    <lineage>
        <taxon>Eukaryota</taxon>
        <taxon>Viridiplantae</taxon>
        <taxon>Streptophyta</taxon>
        <taxon>Embryophyta</taxon>
        <taxon>Tracheophyta</taxon>
        <taxon>Spermatophyta</taxon>
        <taxon>Magnoliopsida</taxon>
        <taxon>eudicotyledons</taxon>
        <taxon>Gunneridae</taxon>
        <taxon>Pentapetalae</taxon>
        <taxon>rosids</taxon>
        <taxon>malvids</taxon>
        <taxon>Sapindales</taxon>
        <taxon>Anacardiaceae</taxon>
        <taxon>Pistacia</taxon>
    </lineage>
</organism>
<reference evidence="2" key="1">
    <citation type="journal article" date="2023" name="G3 (Bethesda)">
        <title>Genome assembly and association tests identify interacting loci associated with vigor, precocity, and sex in interspecific pistachio rootstocks.</title>
        <authorList>
            <person name="Palmer W."/>
            <person name="Jacygrad E."/>
            <person name="Sagayaradj S."/>
            <person name="Cavanaugh K."/>
            <person name="Han R."/>
            <person name="Bertier L."/>
            <person name="Beede B."/>
            <person name="Kafkas S."/>
            <person name="Golino D."/>
            <person name="Preece J."/>
            <person name="Michelmore R."/>
        </authorList>
    </citation>
    <scope>NUCLEOTIDE SEQUENCE [LARGE SCALE GENOMIC DNA]</scope>
</reference>